<organism evidence="1 2">
    <name type="scientific">Saccharibacillus brassicae</name>
    <dbReference type="NCBI Taxonomy" id="2583377"/>
    <lineage>
        <taxon>Bacteria</taxon>
        <taxon>Bacillati</taxon>
        <taxon>Bacillota</taxon>
        <taxon>Bacilli</taxon>
        <taxon>Bacillales</taxon>
        <taxon>Paenibacillaceae</taxon>
        <taxon>Saccharibacillus</taxon>
    </lineage>
</organism>
<evidence type="ECO:0000313" key="2">
    <source>
        <dbReference type="Proteomes" id="UP000316968"/>
    </source>
</evidence>
<dbReference type="EMBL" id="CP041217">
    <property type="protein sequence ID" value="QDH21626.1"/>
    <property type="molecule type" value="Genomic_DNA"/>
</dbReference>
<dbReference type="KEGG" id="saca:FFV09_12690"/>
<protein>
    <submittedName>
        <fullName evidence="1">Uncharacterized protein</fullName>
    </submittedName>
</protein>
<dbReference type="OrthoDB" id="2084592at2"/>
<gene>
    <name evidence="1" type="ORF">FFV09_12690</name>
</gene>
<sequence length="114" mass="12936">MVLTMRMMMECEQAGEAEKIAHEALQGAADKMERYTLSDTKPYWKIDGWYVTVIRATCKAERSPDGAREVAERITDKVAWDADGFDGTADARPEVMGSTFAHPAVRFCWFYFAQ</sequence>
<dbReference type="Proteomes" id="UP000316968">
    <property type="component" value="Chromosome"/>
</dbReference>
<proteinExistence type="predicted"/>
<dbReference type="AlphaFoldDB" id="A0A4Y6UYX8"/>
<keyword evidence="2" id="KW-1185">Reference proteome</keyword>
<accession>A0A4Y6UYX8</accession>
<name>A0A4Y6UYX8_SACBS</name>
<dbReference type="RefSeq" id="WP_141448171.1">
    <property type="nucleotide sequence ID" value="NZ_CBCSAZ010000007.1"/>
</dbReference>
<reference evidence="1 2" key="1">
    <citation type="submission" date="2019-06" db="EMBL/GenBank/DDBJ databases">
        <title>Saccharibacillus brassicae sp. nov., an endophytic bacterium isolated from Chinese cabbage seeds (Brassica pekinensis).</title>
        <authorList>
            <person name="Jiang L."/>
            <person name="Lee J."/>
            <person name="Kim S.W."/>
        </authorList>
    </citation>
    <scope>NUCLEOTIDE SEQUENCE [LARGE SCALE GENOMIC DNA]</scope>
    <source>
        <strain evidence="2">KCTC 43072 / ATSA2</strain>
    </source>
</reference>
<evidence type="ECO:0000313" key="1">
    <source>
        <dbReference type="EMBL" id="QDH21626.1"/>
    </source>
</evidence>